<evidence type="ECO:0000313" key="1">
    <source>
        <dbReference type="EMBL" id="RRT31307.1"/>
    </source>
</evidence>
<dbReference type="AlphaFoldDB" id="A0A426WVM2"/>
<organism evidence="1 2">
    <name type="scientific">Ensete ventricosum</name>
    <name type="common">Abyssinian banana</name>
    <name type="synonym">Musa ensete</name>
    <dbReference type="NCBI Taxonomy" id="4639"/>
    <lineage>
        <taxon>Eukaryota</taxon>
        <taxon>Viridiplantae</taxon>
        <taxon>Streptophyta</taxon>
        <taxon>Embryophyta</taxon>
        <taxon>Tracheophyta</taxon>
        <taxon>Spermatophyta</taxon>
        <taxon>Magnoliopsida</taxon>
        <taxon>Liliopsida</taxon>
        <taxon>Zingiberales</taxon>
        <taxon>Musaceae</taxon>
        <taxon>Ensete</taxon>
    </lineage>
</organism>
<name>A0A426WVM2_ENSVE</name>
<gene>
    <name evidence="1" type="ORF">B296_00057652</name>
</gene>
<accession>A0A426WVM2</accession>
<protein>
    <submittedName>
        <fullName evidence="1">Uncharacterized protein</fullName>
    </submittedName>
</protein>
<sequence>MTTKRKSPTSRSSIHLRLSEVIGGRQSTRALSITLFTISSKGSHCPTNTRVQKDMSNKFDIYRKHMRNNKSYIHLNRIIEYNID</sequence>
<dbReference type="EMBL" id="AMZH03041609">
    <property type="protein sequence ID" value="RRT31307.1"/>
    <property type="molecule type" value="Genomic_DNA"/>
</dbReference>
<comment type="caution">
    <text evidence="1">The sequence shown here is derived from an EMBL/GenBank/DDBJ whole genome shotgun (WGS) entry which is preliminary data.</text>
</comment>
<dbReference type="Proteomes" id="UP000287651">
    <property type="component" value="Unassembled WGS sequence"/>
</dbReference>
<proteinExistence type="predicted"/>
<evidence type="ECO:0000313" key="2">
    <source>
        <dbReference type="Proteomes" id="UP000287651"/>
    </source>
</evidence>
<reference evidence="1 2" key="1">
    <citation type="journal article" date="2014" name="Agronomy (Basel)">
        <title>A Draft Genome Sequence for Ensete ventricosum, the Drought-Tolerant Tree Against Hunger.</title>
        <authorList>
            <person name="Harrison J."/>
            <person name="Moore K.A."/>
            <person name="Paszkiewicz K."/>
            <person name="Jones T."/>
            <person name="Grant M."/>
            <person name="Ambacheew D."/>
            <person name="Muzemil S."/>
            <person name="Studholme D.J."/>
        </authorList>
    </citation>
    <scope>NUCLEOTIDE SEQUENCE [LARGE SCALE GENOMIC DNA]</scope>
</reference>